<dbReference type="AlphaFoldDB" id="A0A1V0M5U1"/>
<protein>
    <submittedName>
        <fullName evidence="1">Uncharacterized protein</fullName>
    </submittedName>
</protein>
<accession>A0A1V0M5U1</accession>
<sequence length="203" mass="22762">MAHRARGTSFENQIVEQTSPPEMLCQFAERALSFLRNIGLSVEVVPGAAGFIDHVRIKDGGLQVDPRCPASGLLHEAGHLAVVPKRYRHWMSGNLYASFNRMLKDPEFLAQEPDSPLYRAVIQATDPEVTAWAWAAGRFLEFPPEVIIQDDEYDGSGRNIRILLQANSYIGINGLSHGGFCVRRKTPYRALPQYPEVAFWLQP</sequence>
<evidence type="ECO:0000313" key="1">
    <source>
        <dbReference type="EMBL" id="ARD70221.1"/>
    </source>
</evidence>
<reference evidence="1" key="1">
    <citation type="submission" date="2017-01" db="EMBL/GenBank/DDBJ databases">
        <title>Complete nucleotide sequence of an IncP-2 blaVIM-2-harboring megaplasmid from Pseudomonas aeruginosa.</title>
        <authorList>
            <person name="Botelho J."/>
            <person name="Grosso F."/>
            <person name="Mabrouk A."/>
            <person name="Peixe L."/>
        </authorList>
    </citation>
    <scope>NUCLEOTIDE SEQUENCE</scope>
    <source>
        <strain evidence="1">FFUP_PS_37</strain>
        <plasmid evidence="1">pJB37</plasmid>
    </source>
</reference>
<proteinExistence type="predicted"/>
<name>A0A1V0M5U1_PSEAI</name>
<keyword evidence="1" id="KW-0614">Plasmid</keyword>
<organism evidence="1">
    <name type="scientific">Pseudomonas aeruginosa</name>
    <dbReference type="NCBI Taxonomy" id="287"/>
    <lineage>
        <taxon>Bacteria</taxon>
        <taxon>Pseudomonadati</taxon>
        <taxon>Pseudomonadota</taxon>
        <taxon>Gammaproteobacteria</taxon>
        <taxon>Pseudomonadales</taxon>
        <taxon>Pseudomonadaceae</taxon>
        <taxon>Pseudomonas</taxon>
    </lineage>
</organism>
<geneLocation type="plasmid" evidence="1">
    <name>pJB37</name>
</geneLocation>
<dbReference type="EMBL" id="KY494864">
    <property type="protein sequence ID" value="ARD70221.1"/>
    <property type="molecule type" value="Genomic_DNA"/>
</dbReference>